<gene>
    <name evidence="2" type="ORF">H9633_12715</name>
</gene>
<sequence length="157" mass="16874">MQNPHPDTRETYRERLAPGLWLLVTIALAGPMVSLVLTPLDPSLALAVGAIVSLVLVTLSIVLSPTVRVVDGVLHAGRAHIDAVWLGEPREFSGEEARARRSHQIARDGWNLLRGGIDGVVVVPVTDPDDPVSSWTISSRTPDRLAAAISSARAVRR</sequence>
<name>A0ABR8W8M0_9MICO</name>
<reference evidence="2 3" key="1">
    <citation type="submission" date="2020-08" db="EMBL/GenBank/DDBJ databases">
        <title>A Genomic Blueprint of the Chicken Gut Microbiome.</title>
        <authorList>
            <person name="Gilroy R."/>
            <person name="Ravi A."/>
            <person name="Getino M."/>
            <person name="Pursley I."/>
            <person name="Horton D.L."/>
            <person name="Alikhan N.-F."/>
            <person name="Baker D."/>
            <person name="Gharbi K."/>
            <person name="Hall N."/>
            <person name="Watson M."/>
            <person name="Adriaenssens E.M."/>
            <person name="Foster-Nyarko E."/>
            <person name="Jarju S."/>
            <person name="Secka A."/>
            <person name="Antonio M."/>
            <person name="Oren A."/>
            <person name="Chaudhuri R."/>
            <person name="La Ragione R.M."/>
            <person name="Hildebrand F."/>
            <person name="Pallen M.J."/>
        </authorList>
    </citation>
    <scope>NUCLEOTIDE SEQUENCE [LARGE SCALE GENOMIC DNA]</scope>
    <source>
        <strain evidence="2 3">Re1</strain>
    </source>
</reference>
<keyword evidence="1" id="KW-0472">Membrane</keyword>
<feature type="transmembrane region" description="Helical" evidence="1">
    <location>
        <begin position="20"/>
        <end position="38"/>
    </location>
</feature>
<keyword evidence="1" id="KW-0812">Transmembrane</keyword>
<dbReference type="InterPro" id="IPR021443">
    <property type="entry name" value="DUF3093"/>
</dbReference>
<keyword evidence="3" id="KW-1185">Reference proteome</keyword>
<organism evidence="2 3">
    <name type="scientific">Microbacterium commune</name>
    <dbReference type="NCBI Taxonomy" id="2762219"/>
    <lineage>
        <taxon>Bacteria</taxon>
        <taxon>Bacillati</taxon>
        <taxon>Actinomycetota</taxon>
        <taxon>Actinomycetes</taxon>
        <taxon>Micrococcales</taxon>
        <taxon>Microbacteriaceae</taxon>
        <taxon>Microbacterium</taxon>
    </lineage>
</organism>
<dbReference type="EMBL" id="JACSPX010000003">
    <property type="protein sequence ID" value="MBD8013151.1"/>
    <property type="molecule type" value="Genomic_DNA"/>
</dbReference>
<dbReference type="Pfam" id="PF11292">
    <property type="entry name" value="DUF3093"/>
    <property type="match status" value="1"/>
</dbReference>
<comment type="caution">
    <text evidence="2">The sequence shown here is derived from an EMBL/GenBank/DDBJ whole genome shotgun (WGS) entry which is preliminary data.</text>
</comment>
<proteinExistence type="predicted"/>
<protein>
    <submittedName>
        <fullName evidence="2">DUF3093 family protein</fullName>
    </submittedName>
</protein>
<accession>A0ABR8W8M0</accession>
<evidence type="ECO:0000313" key="3">
    <source>
        <dbReference type="Proteomes" id="UP000611521"/>
    </source>
</evidence>
<feature type="transmembrane region" description="Helical" evidence="1">
    <location>
        <begin position="44"/>
        <end position="63"/>
    </location>
</feature>
<evidence type="ECO:0000256" key="1">
    <source>
        <dbReference type="SAM" id="Phobius"/>
    </source>
</evidence>
<keyword evidence="1" id="KW-1133">Transmembrane helix</keyword>
<dbReference type="Proteomes" id="UP000611521">
    <property type="component" value="Unassembled WGS sequence"/>
</dbReference>
<evidence type="ECO:0000313" key="2">
    <source>
        <dbReference type="EMBL" id="MBD8013151.1"/>
    </source>
</evidence>